<dbReference type="InterPro" id="IPR014729">
    <property type="entry name" value="Rossmann-like_a/b/a_fold"/>
</dbReference>
<dbReference type="GO" id="GO:0000270">
    <property type="term" value="P:peptidoglycan metabolic process"/>
    <property type="evidence" value="ECO:0007669"/>
    <property type="project" value="TreeGrafter"/>
</dbReference>
<evidence type="ECO:0000313" key="3">
    <source>
        <dbReference type="EMBL" id="MSV23648.1"/>
    </source>
</evidence>
<dbReference type="CDD" id="cd06259">
    <property type="entry name" value="YdcF-like"/>
    <property type="match status" value="1"/>
</dbReference>
<evidence type="ECO:0000256" key="1">
    <source>
        <dbReference type="SAM" id="Phobius"/>
    </source>
</evidence>
<feature type="transmembrane region" description="Helical" evidence="1">
    <location>
        <begin position="42"/>
        <end position="65"/>
    </location>
</feature>
<evidence type="ECO:0000313" key="4">
    <source>
        <dbReference type="Proteomes" id="UP000430222"/>
    </source>
</evidence>
<dbReference type="Proteomes" id="UP000430222">
    <property type="component" value="Unassembled WGS sequence"/>
</dbReference>
<feature type="transmembrane region" description="Helical" evidence="1">
    <location>
        <begin position="12"/>
        <end position="30"/>
    </location>
</feature>
<dbReference type="Gene3D" id="3.40.50.620">
    <property type="entry name" value="HUPs"/>
    <property type="match status" value="1"/>
</dbReference>
<dbReference type="AlphaFoldDB" id="A0A6I2UN68"/>
<dbReference type="RefSeq" id="WP_154619412.1">
    <property type="nucleotide sequence ID" value="NZ_CBCTNG010000013.1"/>
</dbReference>
<protein>
    <submittedName>
        <fullName evidence="3">YdcF family protein</fullName>
    </submittedName>
</protein>
<comment type="caution">
    <text evidence="3">The sequence shown here is derived from an EMBL/GenBank/DDBJ whole genome shotgun (WGS) entry which is preliminary data.</text>
</comment>
<dbReference type="EMBL" id="VUNL01000001">
    <property type="protein sequence ID" value="MSV23648.1"/>
    <property type="molecule type" value="Genomic_DNA"/>
</dbReference>
<dbReference type="GO" id="GO:0043164">
    <property type="term" value="P:Gram-negative-bacterium-type cell wall biogenesis"/>
    <property type="evidence" value="ECO:0007669"/>
    <property type="project" value="TreeGrafter"/>
</dbReference>
<accession>A0A6I2UN68</accession>
<dbReference type="PANTHER" id="PTHR30336">
    <property type="entry name" value="INNER MEMBRANE PROTEIN, PROBABLE PERMEASE"/>
    <property type="match status" value="1"/>
</dbReference>
<evidence type="ECO:0000259" key="2">
    <source>
        <dbReference type="Pfam" id="PF02698"/>
    </source>
</evidence>
<keyword evidence="4" id="KW-1185">Reference proteome</keyword>
<keyword evidence="1" id="KW-1133">Transmembrane helix</keyword>
<dbReference type="Pfam" id="PF02698">
    <property type="entry name" value="DUF218"/>
    <property type="match status" value="1"/>
</dbReference>
<dbReference type="PANTHER" id="PTHR30336:SF4">
    <property type="entry name" value="ENVELOPE BIOGENESIS FACTOR ELYC"/>
    <property type="match status" value="1"/>
</dbReference>
<dbReference type="GO" id="GO:0005886">
    <property type="term" value="C:plasma membrane"/>
    <property type="evidence" value="ECO:0007669"/>
    <property type="project" value="TreeGrafter"/>
</dbReference>
<reference evidence="3 4" key="1">
    <citation type="submission" date="2019-08" db="EMBL/GenBank/DDBJ databases">
        <title>In-depth cultivation of the pig gut microbiome towards novel bacterial diversity and tailored functional studies.</title>
        <authorList>
            <person name="Wylensek D."/>
            <person name="Hitch T.C.A."/>
            <person name="Clavel T."/>
        </authorList>
    </citation>
    <scope>NUCLEOTIDE SEQUENCE [LARGE SCALE GENOMIC DNA]</scope>
    <source>
        <strain evidence="4">WCA-380-WT-3B3</strain>
    </source>
</reference>
<organism evidence="3 4">
    <name type="scientific">Selenomonas montiformis</name>
    <dbReference type="NCBI Taxonomy" id="2652285"/>
    <lineage>
        <taxon>Bacteria</taxon>
        <taxon>Bacillati</taxon>
        <taxon>Bacillota</taxon>
        <taxon>Negativicutes</taxon>
        <taxon>Selenomonadales</taxon>
        <taxon>Selenomonadaceae</taxon>
        <taxon>Selenomonas</taxon>
    </lineage>
</organism>
<keyword evidence="1" id="KW-0472">Membrane</keyword>
<dbReference type="InterPro" id="IPR003848">
    <property type="entry name" value="DUF218"/>
</dbReference>
<gene>
    <name evidence="3" type="ORF">FYJ78_00240</name>
</gene>
<dbReference type="InterPro" id="IPR051599">
    <property type="entry name" value="Cell_Envelope_Assoc"/>
</dbReference>
<proteinExistence type="predicted"/>
<keyword evidence="1" id="KW-0812">Transmembrane</keyword>
<name>A0A6I2UN68_9FIRM</name>
<feature type="domain" description="DUF218" evidence="2">
    <location>
        <begin position="78"/>
        <end position="243"/>
    </location>
</feature>
<sequence length="252" mass="28051">MVYFLKFGASWILPPGIFILALAGLAVYLWRCRRERKAAGILAGITLSFYFLCTGFVADYTMGWLESSYDPPAEPQGDVIIMLGGGAMPDVPDVDGIGSLCADPANRLLTAVRLQRMLDVPILLSGGQVYQDSGPEAQIAARTLRSLGVPAEKILVENRSINTTQNARFSTQMLREYGFSHPLLVTSAFHMKRSVLNFAKQGMEVTPYPADYQVSRHPIFHYTKLRPQTEALLNNVTVLQETLRTFVTRYLE</sequence>